<dbReference type="GO" id="GO:0022857">
    <property type="term" value="F:transmembrane transporter activity"/>
    <property type="evidence" value="ECO:0007669"/>
    <property type="project" value="InterPro"/>
</dbReference>
<keyword evidence="4" id="KW-1185">Reference proteome</keyword>
<dbReference type="Gene3D" id="1.20.1250.20">
    <property type="entry name" value="MFS general substrate transporter like domains"/>
    <property type="match status" value="2"/>
</dbReference>
<dbReference type="InterPro" id="IPR036259">
    <property type="entry name" value="MFS_trans_sf"/>
</dbReference>
<dbReference type="Proteomes" id="UP000230423">
    <property type="component" value="Unassembled WGS sequence"/>
</dbReference>
<feature type="transmembrane region" description="Helical" evidence="2">
    <location>
        <begin position="317"/>
        <end position="338"/>
    </location>
</feature>
<dbReference type="SUPFAM" id="SSF103473">
    <property type="entry name" value="MFS general substrate transporter"/>
    <property type="match status" value="1"/>
</dbReference>
<feature type="transmembrane region" description="Helical" evidence="2">
    <location>
        <begin position="350"/>
        <end position="370"/>
    </location>
</feature>
<dbReference type="EMBL" id="KZ345300">
    <property type="protein sequence ID" value="PIO74319.1"/>
    <property type="molecule type" value="Genomic_DNA"/>
</dbReference>
<dbReference type="PANTHER" id="PTHR45757:SF12">
    <property type="entry name" value="MAJOR FACILITATOR SUPERFAMILY (MFS) PROFILE DOMAIN-CONTAINING PROTEIN"/>
    <property type="match status" value="1"/>
</dbReference>
<gene>
    <name evidence="3" type="ORF">TELCIR_03677</name>
</gene>
<evidence type="ECO:0000313" key="3">
    <source>
        <dbReference type="EMBL" id="PIO74319.1"/>
    </source>
</evidence>
<feature type="transmembrane region" description="Helical" evidence="2">
    <location>
        <begin position="219"/>
        <end position="238"/>
    </location>
</feature>
<organism evidence="3 4">
    <name type="scientific">Teladorsagia circumcincta</name>
    <name type="common">Brown stomach worm</name>
    <name type="synonym">Ostertagia circumcincta</name>
    <dbReference type="NCBI Taxonomy" id="45464"/>
    <lineage>
        <taxon>Eukaryota</taxon>
        <taxon>Metazoa</taxon>
        <taxon>Ecdysozoa</taxon>
        <taxon>Nematoda</taxon>
        <taxon>Chromadorea</taxon>
        <taxon>Rhabditida</taxon>
        <taxon>Rhabditina</taxon>
        <taxon>Rhabditomorpha</taxon>
        <taxon>Strongyloidea</taxon>
        <taxon>Trichostrongylidae</taxon>
        <taxon>Teladorsagia</taxon>
    </lineage>
</organism>
<feature type="region of interest" description="Disordered" evidence="1">
    <location>
        <begin position="397"/>
        <end position="469"/>
    </location>
</feature>
<evidence type="ECO:0000256" key="2">
    <source>
        <dbReference type="SAM" id="Phobius"/>
    </source>
</evidence>
<proteinExistence type="predicted"/>
<dbReference type="AlphaFoldDB" id="A0A2G9UVP2"/>
<accession>A0A2G9UVP2</accession>
<evidence type="ECO:0000313" key="4">
    <source>
        <dbReference type="Proteomes" id="UP000230423"/>
    </source>
</evidence>
<feature type="transmembrane region" description="Helical" evidence="2">
    <location>
        <begin position="56"/>
        <end position="76"/>
    </location>
</feature>
<dbReference type="GO" id="GO:0016020">
    <property type="term" value="C:membrane"/>
    <property type="evidence" value="ECO:0007669"/>
    <property type="project" value="TreeGrafter"/>
</dbReference>
<dbReference type="OrthoDB" id="2985014at2759"/>
<feature type="transmembrane region" description="Helical" evidence="2">
    <location>
        <begin position="290"/>
        <end position="311"/>
    </location>
</feature>
<feature type="transmembrane region" description="Helical" evidence="2">
    <location>
        <begin position="258"/>
        <end position="278"/>
    </location>
</feature>
<feature type="compositionally biased region" description="Basic and acidic residues" evidence="1">
    <location>
        <begin position="448"/>
        <end position="469"/>
    </location>
</feature>
<keyword evidence="2" id="KW-0812">Transmembrane</keyword>
<feature type="transmembrane region" description="Helical" evidence="2">
    <location>
        <begin position="125"/>
        <end position="146"/>
    </location>
</feature>
<protein>
    <submittedName>
        <fullName evidence="3">Transporter, major facilitator family protein</fullName>
    </submittedName>
</protein>
<evidence type="ECO:0000256" key="1">
    <source>
        <dbReference type="SAM" id="MobiDB-lite"/>
    </source>
</evidence>
<feature type="transmembrane region" description="Helical" evidence="2">
    <location>
        <begin position="158"/>
        <end position="178"/>
    </location>
</feature>
<sequence length="469" mass="51811">MAGDPIDFNQYNASGTIFQTTNGTYYETGSSTHLLEYEDAIFARRHYAYTSNEKNMLFSFVAIGAMVAVYPVMWLIQGRKGGNDKKDSAWGIFHGTESGAGTGLSTGFTLIGIVTRQWSMQKQNAFFIAFLTCFFQIGPIFTMPVAGALCTSSLGWSSVYYLHAIITCILFLLFLYFYREQPQMHAFVSAKELDRIQRNKGGTNGKEPLPVKAIVTSNAIIAVWISAIANFMGIQVTMQFSPIYLNKVMGFPVEQTGLFSAIPQIVTFVLKMFAGVLADKATCCQPVTSVKIFNLLAIGGMGIAFFILAFIPTQHNHFVMGVNSFLNCLAALLAPVVVNIFVRNDTWDEWWYVWIVHGVVMSICNVYFMFFGKGEPAEWTKPGYGISVSVQTTGPSPCDACGGQRNDRTPSPAISDHNVDTRPILPPKGWSPPSASEAFDSLEDYLDAEPHRPPRSTERKIIPPSSPDK</sequence>
<keyword evidence="2" id="KW-0472">Membrane</keyword>
<dbReference type="PANTHER" id="PTHR45757">
    <property type="entry name" value="PROTEIN CBG23364-RELATED"/>
    <property type="match status" value="1"/>
</dbReference>
<name>A0A2G9UVP2_TELCI</name>
<dbReference type="Pfam" id="PF07690">
    <property type="entry name" value="MFS_1"/>
    <property type="match status" value="1"/>
</dbReference>
<reference evidence="3 4" key="1">
    <citation type="submission" date="2015-09" db="EMBL/GenBank/DDBJ databases">
        <title>Draft genome of the parasitic nematode Teladorsagia circumcincta isolate WARC Sus (inbred).</title>
        <authorList>
            <person name="Mitreva M."/>
        </authorList>
    </citation>
    <scope>NUCLEOTIDE SEQUENCE [LARGE SCALE GENOMIC DNA]</scope>
    <source>
        <strain evidence="3 4">S</strain>
    </source>
</reference>
<keyword evidence="2" id="KW-1133">Transmembrane helix</keyword>
<dbReference type="InterPro" id="IPR011701">
    <property type="entry name" value="MFS"/>
</dbReference>